<evidence type="ECO:0000313" key="12">
    <source>
        <dbReference type="Proteomes" id="UP000728032"/>
    </source>
</evidence>
<evidence type="ECO:0000256" key="10">
    <source>
        <dbReference type="SAM" id="Coils"/>
    </source>
</evidence>
<dbReference type="PROSITE" id="PS51147">
    <property type="entry name" value="PFTA"/>
    <property type="match status" value="5"/>
</dbReference>
<keyword evidence="5 9" id="KW-0808">Transferase</keyword>
<evidence type="ECO:0000256" key="3">
    <source>
        <dbReference type="ARBA" id="ARBA00014772"/>
    </source>
</evidence>
<evidence type="ECO:0000256" key="2">
    <source>
        <dbReference type="ARBA" id="ARBA00012656"/>
    </source>
</evidence>
<keyword evidence="12" id="KW-1185">Reference proteome</keyword>
<keyword evidence="4 9" id="KW-0637">Prenyltransferase</keyword>
<comment type="catalytic activity">
    <reaction evidence="8 9">
        <text>geranylgeranyl diphosphate + L-cysteinyl-[protein] = S-geranylgeranyl-L-cysteinyl-[protein] + diphosphate</text>
        <dbReference type="Rhea" id="RHEA:21240"/>
        <dbReference type="Rhea" id="RHEA-COMP:10131"/>
        <dbReference type="Rhea" id="RHEA-COMP:11537"/>
        <dbReference type="ChEBI" id="CHEBI:29950"/>
        <dbReference type="ChEBI" id="CHEBI:33019"/>
        <dbReference type="ChEBI" id="CHEBI:57533"/>
        <dbReference type="ChEBI" id="CHEBI:86021"/>
        <dbReference type="EC" id="2.5.1.60"/>
    </reaction>
</comment>
<evidence type="ECO:0000256" key="8">
    <source>
        <dbReference type="ARBA" id="ARBA00047658"/>
    </source>
</evidence>
<dbReference type="EMBL" id="OC935110">
    <property type="protein sequence ID" value="CAD7660458.1"/>
    <property type="molecule type" value="Genomic_DNA"/>
</dbReference>
<comment type="function">
    <text evidence="9">Catalyzes the transfer of a geranyl-geranyl moiety from geranyl-geranyl pyrophosphate to cysteines occuring in specific C-terminal amino acid sequences.</text>
</comment>
<protein>
    <recommendedName>
        <fullName evidence="3 9">Geranylgeranyl transferase type-2 subunit alpha</fullName>
        <ecNumber evidence="2 9">2.5.1.60</ecNumber>
    </recommendedName>
    <alternativeName>
        <fullName evidence="7 9">Geranylgeranyl transferase type II subunit alpha</fullName>
    </alternativeName>
</protein>
<dbReference type="Proteomes" id="UP000728032">
    <property type="component" value="Unassembled WGS sequence"/>
</dbReference>
<dbReference type="OrthoDB" id="1658at2759"/>
<feature type="coiled-coil region" evidence="10">
    <location>
        <begin position="4"/>
        <end position="31"/>
    </location>
</feature>
<dbReference type="EMBL" id="CAJPVJ010020285">
    <property type="protein sequence ID" value="CAG2177596.1"/>
    <property type="molecule type" value="Genomic_DNA"/>
</dbReference>
<dbReference type="AlphaFoldDB" id="A0A7R9MHZ8"/>
<dbReference type="GO" id="GO:0004663">
    <property type="term" value="F:Rab geranylgeranyltransferase activity"/>
    <property type="evidence" value="ECO:0007669"/>
    <property type="project" value="UniProtKB-UniRule"/>
</dbReference>
<comment type="similarity">
    <text evidence="1 9">Belongs to the protein prenyltransferase subunit alpha family.</text>
</comment>
<accession>A0A7R9MHZ8</accession>
<dbReference type="Gene3D" id="2.60.40.1130">
    <property type="entry name" value="Rab geranylgeranyltransferase alpha-subunit, insert domain"/>
    <property type="match status" value="1"/>
</dbReference>
<evidence type="ECO:0000256" key="5">
    <source>
        <dbReference type="ARBA" id="ARBA00022679"/>
    </source>
</evidence>
<dbReference type="Pfam" id="PF01239">
    <property type="entry name" value="PPTA"/>
    <property type="match status" value="5"/>
</dbReference>
<reference evidence="11" key="1">
    <citation type="submission" date="2020-11" db="EMBL/GenBank/DDBJ databases">
        <authorList>
            <person name="Tran Van P."/>
        </authorList>
    </citation>
    <scope>NUCLEOTIDE SEQUENCE</scope>
</reference>
<keyword evidence="6" id="KW-0677">Repeat</keyword>
<dbReference type="SUPFAM" id="SSF48439">
    <property type="entry name" value="Protein prenylyltransferase"/>
    <property type="match status" value="2"/>
</dbReference>
<evidence type="ECO:0000256" key="7">
    <source>
        <dbReference type="ARBA" id="ARBA00031267"/>
    </source>
</evidence>
<organism evidence="11">
    <name type="scientific">Oppiella nova</name>
    <dbReference type="NCBI Taxonomy" id="334625"/>
    <lineage>
        <taxon>Eukaryota</taxon>
        <taxon>Metazoa</taxon>
        <taxon>Ecdysozoa</taxon>
        <taxon>Arthropoda</taxon>
        <taxon>Chelicerata</taxon>
        <taxon>Arachnida</taxon>
        <taxon>Acari</taxon>
        <taxon>Acariformes</taxon>
        <taxon>Sarcoptiformes</taxon>
        <taxon>Oribatida</taxon>
        <taxon>Brachypylina</taxon>
        <taxon>Oppioidea</taxon>
        <taxon>Oppiidae</taxon>
        <taxon>Oppiella</taxon>
    </lineage>
</organism>
<proteinExistence type="inferred from homology"/>
<sequence length="418" mass="49078">MHGRVKVKTDLQKQLEKKKEKEEKCRQYVALQEVVFGRRARREYDSESLATSAQLVSVNPDFYTRARREYDSESLATSAQLVSVNPDFYTVWNFRREIINHMKDQMKDTADSEAFEKILRNELQLTENCLKVNYKSYCVWHQRQWIIGNMTDPDLKNEISLCNQLLQLDERNFHCWDYRTFVSKLAKASEEEGLEFTLHKIEQNFSNFSSWYHRSCLFRSAVASDDGYDFSQQWKQEYDLVENAIFTDPTDQSAWFYHKWLVSTNYGHNILNAKQLGYENVVKINRVVLNTTHALLVVSLSRPLKHKPLISVVINNQMVTNSDWNSPNDVDSNVWFIHLDTIPITQFNGLTISPIPTFAVNSESVELLDIKVDDMNNTTEKVFVWERKSHNLDQQSTLEESYLKTLRELQKLEPNNKC</sequence>
<dbReference type="EC" id="2.5.1.60" evidence="2 9"/>
<evidence type="ECO:0000256" key="6">
    <source>
        <dbReference type="ARBA" id="ARBA00022737"/>
    </source>
</evidence>
<dbReference type="InterPro" id="IPR002088">
    <property type="entry name" value="Prenyl_trans_a"/>
</dbReference>
<dbReference type="GO" id="GO:0097354">
    <property type="term" value="P:prenylation"/>
    <property type="evidence" value="ECO:0007669"/>
    <property type="project" value="UniProtKB-UniRule"/>
</dbReference>
<dbReference type="FunFam" id="1.25.40.120:FF:000035">
    <property type="entry name" value="Geranylgeranyl transferase type-2 subunit alpha"/>
    <property type="match status" value="1"/>
</dbReference>
<dbReference type="PANTHER" id="PTHR11129:SF2">
    <property type="entry name" value="GERANYLGERANYL TRANSFERASE TYPE-2 SUBUNIT ALPHA"/>
    <property type="match status" value="1"/>
</dbReference>
<keyword evidence="10" id="KW-0175">Coiled coil</keyword>
<name>A0A7R9MHZ8_9ACAR</name>
<dbReference type="GO" id="GO:0005968">
    <property type="term" value="C:Rab-protein geranylgeranyltransferase complex"/>
    <property type="evidence" value="ECO:0007669"/>
    <property type="project" value="TreeGrafter"/>
</dbReference>
<evidence type="ECO:0000256" key="9">
    <source>
        <dbReference type="RuleBase" id="RU367120"/>
    </source>
</evidence>
<evidence type="ECO:0000256" key="1">
    <source>
        <dbReference type="ARBA" id="ARBA00006734"/>
    </source>
</evidence>
<gene>
    <name evidence="11" type="ORF">ONB1V03_LOCUS17026</name>
</gene>
<evidence type="ECO:0000313" key="11">
    <source>
        <dbReference type="EMBL" id="CAD7660458.1"/>
    </source>
</evidence>
<dbReference type="PANTHER" id="PTHR11129">
    <property type="entry name" value="PROTEIN FARNESYLTRANSFERASE ALPHA SUBUNIT/RAB GERANYLGERANYL TRANSFERASE ALPHA SUBUNIT"/>
    <property type="match status" value="1"/>
</dbReference>
<dbReference type="Gene3D" id="1.25.40.120">
    <property type="entry name" value="Protein prenylyltransferase"/>
    <property type="match status" value="2"/>
</dbReference>
<evidence type="ECO:0000256" key="4">
    <source>
        <dbReference type="ARBA" id="ARBA00022602"/>
    </source>
</evidence>